<gene>
    <name evidence="1" type="ORF">SAMEA4029009_CIC11G00000004548</name>
</gene>
<accession>A0A1L0DKE8</accession>
<evidence type="ECO:0000313" key="1">
    <source>
        <dbReference type="EMBL" id="SGZ57028.1"/>
    </source>
</evidence>
<evidence type="ECO:0000313" key="2">
    <source>
        <dbReference type="Proteomes" id="UP000182259"/>
    </source>
</evidence>
<dbReference type="AlphaFoldDB" id="A0A1L0DKE8"/>
<dbReference type="EMBL" id="LT635768">
    <property type="protein sequence ID" value="SGZ57028.1"/>
    <property type="molecule type" value="Genomic_DNA"/>
</dbReference>
<sequence>MLNLKSVKISVGESTGLTRPSLCLFCICRLVKKLGLDLRFIPVGISLMRELMVPMGDLSPISLILSSGSSTMVSSSAASFASSMSLLVLDTKGLRLYSTQVSGSK</sequence>
<protein>
    <submittedName>
        <fullName evidence="1">CIC11C00000004548</fullName>
    </submittedName>
</protein>
<reference evidence="1 2" key="1">
    <citation type="submission" date="2016-10" db="EMBL/GenBank/DDBJ databases">
        <authorList>
            <person name="de Groot N.N."/>
        </authorList>
    </citation>
    <scope>NUCLEOTIDE SEQUENCE [LARGE SCALE GENOMIC DNA]</scope>
    <source>
        <strain evidence="1 2">PYCC 4715</strain>
    </source>
</reference>
<dbReference type="Proteomes" id="UP000182259">
    <property type="component" value="Chromosome V"/>
</dbReference>
<proteinExistence type="predicted"/>
<organism evidence="1 2">
    <name type="scientific">Sungouiella intermedia</name>
    <dbReference type="NCBI Taxonomy" id="45354"/>
    <lineage>
        <taxon>Eukaryota</taxon>
        <taxon>Fungi</taxon>
        <taxon>Dikarya</taxon>
        <taxon>Ascomycota</taxon>
        <taxon>Saccharomycotina</taxon>
        <taxon>Pichiomycetes</taxon>
        <taxon>Metschnikowiaceae</taxon>
        <taxon>Sungouiella</taxon>
    </lineage>
</organism>
<name>A0A1L0DKE8_9ASCO</name>